<evidence type="ECO:0000313" key="1">
    <source>
        <dbReference type="EMBL" id="PRQ23520.1"/>
    </source>
</evidence>
<reference evidence="1 2" key="1">
    <citation type="journal article" date="2018" name="Nat. Genet.">
        <title>The Rosa genome provides new insights in the design of modern roses.</title>
        <authorList>
            <person name="Bendahmane M."/>
        </authorList>
    </citation>
    <scope>NUCLEOTIDE SEQUENCE [LARGE SCALE GENOMIC DNA]</scope>
    <source>
        <strain evidence="2">cv. Old Blush</strain>
    </source>
</reference>
<dbReference type="STRING" id="74649.A0A2P6PNL1"/>
<evidence type="ECO:0000313" key="2">
    <source>
        <dbReference type="Proteomes" id="UP000238479"/>
    </source>
</evidence>
<dbReference type="OMA" id="YFETRCV"/>
<organism evidence="1 2">
    <name type="scientific">Rosa chinensis</name>
    <name type="common">China rose</name>
    <dbReference type="NCBI Taxonomy" id="74649"/>
    <lineage>
        <taxon>Eukaryota</taxon>
        <taxon>Viridiplantae</taxon>
        <taxon>Streptophyta</taxon>
        <taxon>Embryophyta</taxon>
        <taxon>Tracheophyta</taxon>
        <taxon>Spermatophyta</taxon>
        <taxon>Magnoliopsida</taxon>
        <taxon>eudicotyledons</taxon>
        <taxon>Gunneridae</taxon>
        <taxon>Pentapetalae</taxon>
        <taxon>rosids</taxon>
        <taxon>fabids</taxon>
        <taxon>Rosales</taxon>
        <taxon>Rosaceae</taxon>
        <taxon>Rosoideae</taxon>
        <taxon>Rosoideae incertae sedis</taxon>
        <taxon>Rosa</taxon>
    </lineage>
</organism>
<sequence length="535" mass="59700">MLDIWSWICELPNLSQWTESDPSLVFELASSGPSQGDSATRSIQLRAERSSGSNIDTLVTFSVCLHGFQNLSKKTLWVSDTCSLSSEKPFLPLLLQLLQEIISRSPTAHDSTCPRSQLKALKPDPVSWVMDSHSPESFSTFLDLVFITRLFWLCACDAPSEVGSLYFKSLLAPNLEGLMSKHAPALRTFLITVGVDAELCFMRTLGYMLAKWCMLRQVGVGLQTLTALTAPPQQNLGFSYANEACGFWVLKGYSPVLGMRTTRSANVKTTQFPIMETAKDSVLKYALAHQQLEAVVQVEYSVGVYDGYIQVTARVDNLRFHVASLGFNKNDDVDYAEERYFPSRIRIWVGPEVGANYVHGLSLGRSTDNGEKEVKMQKIMKSSFGKSKNSRVKATMRMSTRTRKKNWRWDQDAEGNAAVFDAVLCDNVTGHEVATSNPSIGGRSENNNGLRRRYEGANRAFTKTGSLVLGGDEYGDGVGWRLSREMEGSVLKWRIGGKVWLSYWPNEVDTSYCETRCVEWCDEVDLPLILGKISI</sequence>
<dbReference type="PANTHER" id="PTHR31439">
    <property type="entry name" value="EXPRESSED PROTEIN"/>
    <property type="match status" value="1"/>
</dbReference>
<dbReference type="Gramene" id="PRQ23520">
    <property type="protein sequence ID" value="PRQ23520"/>
    <property type="gene ID" value="RchiOBHm_Chr6g0262281"/>
</dbReference>
<name>A0A2P6PNL1_ROSCH</name>
<gene>
    <name evidence="1" type="ORF">RchiOBHm_Chr6g0262281</name>
</gene>
<accession>A0A2P6PNL1</accession>
<dbReference type="EMBL" id="PDCK01000044">
    <property type="protein sequence ID" value="PRQ23520.1"/>
    <property type="molecule type" value="Genomic_DNA"/>
</dbReference>
<protein>
    <submittedName>
        <fullName evidence="1">Uncharacterized protein</fullName>
    </submittedName>
</protein>
<proteinExistence type="predicted"/>
<keyword evidence="2" id="KW-1185">Reference proteome</keyword>
<comment type="caution">
    <text evidence="1">The sequence shown here is derived from an EMBL/GenBank/DDBJ whole genome shotgun (WGS) entry which is preliminary data.</text>
</comment>
<dbReference type="PANTHER" id="PTHR31439:SF7">
    <property type="entry name" value="EXPRESSED PROTEIN"/>
    <property type="match status" value="1"/>
</dbReference>
<dbReference type="AlphaFoldDB" id="A0A2P6PNL1"/>
<dbReference type="OrthoDB" id="1852153at2759"/>
<dbReference type="Proteomes" id="UP000238479">
    <property type="component" value="Chromosome 6"/>
</dbReference>